<feature type="compositionally biased region" description="Low complexity" evidence="1">
    <location>
        <begin position="187"/>
        <end position="196"/>
    </location>
</feature>
<name>A0A4P7UAP8_9ACTN</name>
<organism evidence="3 4">
    <name type="scientific">Nocardioides daphniae</name>
    <dbReference type="NCBI Taxonomy" id="402297"/>
    <lineage>
        <taxon>Bacteria</taxon>
        <taxon>Bacillati</taxon>
        <taxon>Actinomycetota</taxon>
        <taxon>Actinomycetes</taxon>
        <taxon>Propionibacteriales</taxon>
        <taxon>Nocardioidaceae</taxon>
        <taxon>Nocardioides</taxon>
    </lineage>
</organism>
<dbReference type="RefSeq" id="WP_135831029.1">
    <property type="nucleotide sequence ID" value="NZ_BMCK01000001.1"/>
</dbReference>
<dbReference type="Pfam" id="PF05258">
    <property type="entry name" value="DciA"/>
    <property type="match status" value="1"/>
</dbReference>
<dbReference type="PANTHER" id="PTHR36456">
    <property type="entry name" value="UPF0232 PROTEIN SCO3875"/>
    <property type="match status" value="1"/>
</dbReference>
<dbReference type="KEGG" id="ndp:E2C04_00025"/>
<reference evidence="2" key="5">
    <citation type="submission" date="2024-05" db="EMBL/GenBank/DDBJ databases">
        <authorList>
            <person name="Sun Q."/>
            <person name="Sedlacek I."/>
        </authorList>
    </citation>
    <scope>NUCLEOTIDE SEQUENCE</scope>
    <source>
        <strain evidence="2">CCM 7403</strain>
    </source>
</reference>
<sequence>MSTDEPLEGVASSPAPTDSPADSPADPPPEEASTADSPAADGLDLALAAARAASRAPGAPAKKQRRGGDGTFAARRRGRSRFSGAHPDDRDPQPLGSTLDRLVANRGWDTDLKVQGVFGQWASLVGTEVADHCTPETLTDGKLVVRTDSTAWATQLRLLAPTLVRRLNQELGHGTVLVIEVLGPHGPSWKKGPRSSGGRGPRDTYG</sequence>
<dbReference type="OrthoDB" id="5516926at2"/>
<evidence type="ECO:0000313" key="4">
    <source>
        <dbReference type="Proteomes" id="UP000297025"/>
    </source>
</evidence>
<reference evidence="5" key="3">
    <citation type="journal article" date="2019" name="Int. J. Syst. Evol. Microbiol.">
        <title>The Global Catalogue of Microorganisms (GCM) 10K type strain sequencing project: providing services to taxonomists for standard genome sequencing and annotation.</title>
        <authorList>
            <consortium name="The Broad Institute Genomics Platform"/>
            <consortium name="The Broad Institute Genome Sequencing Center for Infectious Disease"/>
            <person name="Wu L."/>
            <person name="Ma J."/>
        </authorList>
    </citation>
    <scope>NUCLEOTIDE SEQUENCE [LARGE SCALE GENOMIC DNA]</scope>
    <source>
        <strain evidence="5">CCM 7403</strain>
    </source>
</reference>
<evidence type="ECO:0000313" key="5">
    <source>
        <dbReference type="Proteomes" id="UP000630594"/>
    </source>
</evidence>
<keyword evidence="5" id="KW-1185">Reference proteome</keyword>
<reference evidence="2" key="2">
    <citation type="journal article" date="2014" name="Int. J. Syst. Evol. Microbiol.">
        <title>Complete genome of a new Firmicutes species belonging to the dominant human colonic microbiota ('Ruminococcus bicirculans') reveals two chromosomes and a selective capacity to utilize plant glucans.</title>
        <authorList>
            <consortium name="NISC Comparative Sequencing Program"/>
            <person name="Wegmann U."/>
            <person name="Louis P."/>
            <person name="Goesmann A."/>
            <person name="Henrissat B."/>
            <person name="Duncan S.H."/>
            <person name="Flint H.J."/>
        </authorList>
    </citation>
    <scope>NUCLEOTIDE SEQUENCE</scope>
    <source>
        <strain evidence="2">CCM 7403</strain>
    </source>
</reference>
<proteinExistence type="predicted"/>
<dbReference type="InterPro" id="IPR007922">
    <property type="entry name" value="DciA-like"/>
</dbReference>
<dbReference type="EMBL" id="CP038462">
    <property type="protein sequence ID" value="QCC75979.1"/>
    <property type="molecule type" value="Genomic_DNA"/>
</dbReference>
<gene>
    <name evidence="3" type="ORF">E2C04_00025</name>
    <name evidence="2" type="ORF">GCM10007231_07820</name>
</gene>
<evidence type="ECO:0000313" key="2">
    <source>
        <dbReference type="EMBL" id="GGD11457.1"/>
    </source>
</evidence>
<feature type="compositionally biased region" description="Low complexity" evidence="1">
    <location>
        <begin position="11"/>
        <end position="24"/>
    </location>
</feature>
<dbReference type="Proteomes" id="UP000630594">
    <property type="component" value="Unassembled WGS sequence"/>
</dbReference>
<evidence type="ECO:0000313" key="3">
    <source>
        <dbReference type="EMBL" id="QCC75979.1"/>
    </source>
</evidence>
<protein>
    <submittedName>
        <fullName evidence="3">DUF721 domain-containing protein</fullName>
    </submittedName>
</protein>
<dbReference type="PANTHER" id="PTHR36456:SF1">
    <property type="entry name" value="UPF0232 PROTEIN SCO3875"/>
    <property type="match status" value="1"/>
</dbReference>
<dbReference type="Proteomes" id="UP000297025">
    <property type="component" value="Chromosome"/>
</dbReference>
<dbReference type="AlphaFoldDB" id="A0A4P7UAP8"/>
<evidence type="ECO:0000256" key="1">
    <source>
        <dbReference type="SAM" id="MobiDB-lite"/>
    </source>
</evidence>
<feature type="region of interest" description="Disordered" evidence="1">
    <location>
        <begin position="1"/>
        <end position="96"/>
    </location>
</feature>
<feature type="compositionally biased region" description="Low complexity" evidence="1">
    <location>
        <begin position="31"/>
        <end position="61"/>
    </location>
</feature>
<dbReference type="EMBL" id="BMCK01000001">
    <property type="protein sequence ID" value="GGD11457.1"/>
    <property type="molecule type" value="Genomic_DNA"/>
</dbReference>
<reference evidence="3 4" key="1">
    <citation type="journal article" date="2008" name="Int. J. Syst. Evol. Microbiol.">
        <title>Nocardioides daphniae sp. nov., isolated from Daphnia cucullata (Crustacea: Cladocera).</title>
        <authorList>
            <person name="Toth E.M."/>
            <person name="Keki Z."/>
            <person name="Homonnay Z.G."/>
            <person name="Borsodi A.K."/>
            <person name="Marialigeti K."/>
            <person name="Schumann P."/>
        </authorList>
    </citation>
    <scope>NUCLEOTIDE SEQUENCE [LARGE SCALE GENOMIC DNA]</scope>
    <source>
        <strain evidence="3 4">JCM 16608</strain>
    </source>
</reference>
<accession>A0A4P7UAP8</accession>
<feature type="region of interest" description="Disordered" evidence="1">
    <location>
        <begin position="187"/>
        <end position="206"/>
    </location>
</feature>
<reference evidence="3" key="4">
    <citation type="submission" date="2019-03" db="EMBL/GenBank/DDBJ databases">
        <authorList>
            <person name="Huang Y."/>
        </authorList>
    </citation>
    <scope>NUCLEOTIDE SEQUENCE</scope>
    <source>
        <strain evidence="3">JCM 16608</strain>
    </source>
</reference>